<dbReference type="RefSeq" id="WP_258843934.1">
    <property type="nucleotide sequence ID" value="NZ_JANUGX010000002.1"/>
</dbReference>
<dbReference type="Pfam" id="PF17939">
    <property type="entry name" value="TetR_C_30"/>
    <property type="match status" value="1"/>
</dbReference>
<dbReference type="PROSITE" id="PS50977">
    <property type="entry name" value="HTH_TETR_2"/>
    <property type="match status" value="1"/>
</dbReference>
<protein>
    <submittedName>
        <fullName evidence="5">TetR family transcriptional regulator</fullName>
    </submittedName>
</protein>
<feature type="domain" description="HTH tetR-type" evidence="4">
    <location>
        <begin position="30"/>
        <end position="90"/>
    </location>
</feature>
<evidence type="ECO:0000256" key="1">
    <source>
        <dbReference type="ARBA" id="ARBA00023125"/>
    </source>
</evidence>
<evidence type="ECO:0000259" key="4">
    <source>
        <dbReference type="PROSITE" id="PS50977"/>
    </source>
</evidence>
<sequence>MTRTTESSSPAGNARKARSVGRRPRIEGGSETSPVILDAAEKLFALHGFHGVTVRAVAVECGVDSALVHYYFGTKQALFDAVFARRAATINQDRLDAMLRYEEEFGDNMTVEGVASAFLMPLLDRARHNDPGWKHYFALLGLVNNARGWGTDTMTSNFDPVVRRFIGLLQRVLPQAATEDLFYSYHFLTGALCLTLSDTGRLDQLSEGSASSADMAAIAPRMIAYCAAGFRAVCRPRRPA</sequence>
<feature type="DNA-binding region" description="H-T-H motif" evidence="2">
    <location>
        <begin position="53"/>
        <end position="72"/>
    </location>
</feature>
<dbReference type="PANTHER" id="PTHR30055:SF235">
    <property type="entry name" value="TRANSCRIPTIONAL REGULATORY PROTEIN"/>
    <property type="match status" value="1"/>
</dbReference>
<dbReference type="Proteomes" id="UP001205560">
    <property type="component" value="Unassembled WGS sequence"/>
</dbReference>
<dbReference type="EMBL" id="JANUGX010000002">
    <property type="protein sequence ID" value="MCS0588089.1"/>
    <property type="molecule type" value="Genomic_DNA"/>
</dbReference>
<comment type="caution">
    <text evidence="5">The sequence shown here is derived from an EMBL/GenBank/DDBJ whole genome shotgun (WGS) entry which is preliminary data.</text>
</comment>
<gene>
    <name evidence="5" type="ORF">NX782_02590</name>
</gene>
<keyword evidence="6" id="KW-1185">Reference proteome</keyword>
<evidence type="ECO:0000256" key="2">
    <source>
        <dbReference type="PROSITE-ProRule" id="PRU00335"/>
    </source>
</evidence>
<feature type="region of interest" description="Disordered" evidence="3">
    <location>
        <begin position="1"/>
        <end position="29"/>
    </location>
</feature>
<evidence type="ECO:0000313" key="5">
    <source>
        <dbReference type="EMBL" id="MCS0588089.1"/>
    </source>
</evidence>
<dbReference type="PRINTS" id="PR00455">
    <property type="entry name" value="HTHTETR"/>
</dbReference>
<dbReference type="InterPro" id="IPR009057">
    <property type="entry name" value="Homeodomain-like_sf"/>
</dbReference>
<evidence type="ECO:0000256" key="3">
    <source>
        <dbReference type="SAM" id="MobiDB-lite"/>
    </source>
</evidence>
<dbReference type="InterPro" id="IPR050109">
    <property type="entry name" value="HTH-type_TetR-like_transc_reg"/>
</dbReference>
<dbReference type="InterPro" id="IPR041586">
    <property type="entry name" value="PsrA_TetR_C"/>
</dbReference>
<dbReference type="InterPro" id="IPR001647">
    <property type="entry name" value="HTH_TetR"/>
</dbReference>
<accession>A0ABT2A1M4</accession>
<reference evidence="5 6" key="1">
    <citation type="submission" date="2022-08" db="EMBL/GenBank/DDBJ databases">
        <title>Reclassification of Massilia species as members of the genera Telluria, Duganella, Pseudoduganella, Mokoshia gen. nov. and Zemynaea gen. nov. using orthogonal and non-orthogonal genome-based approaches.</title>
        <authorList>
            <person name="Bowman J.P."/>
        </authorList>
    </citation>
    <scope>NUCLEOTIDE SEQUENCE [LARGE SCALE GENOMIC DNA]</scope>
    <source>
        <strain evidence="5 6">LMG 28164</strain>
    </source>
</reference>
<dbReference type="InterPro" id="IPR036271">
    <property type="entry name" value="Tet_transcr_reg_TetR-rel_C_sf"/>
</dbReference>
<evidence type="ECO:0000313" key="6">
    <source>
        <dbReference type="Proteomes" id="UP001205560"/>
    </source>
</evidence>
<organism evidence="5 6">
    <name type="scientific">Massilia norwichensis</name>
    <dbReference type="NCBI Taxonomy" id="1442366"/>
    <lineage>
        <taxon>Bacteria</taxon>
        <taxon>Pseudomonadati</taxon>
        <taxon>Pseudomonadota</taxon>
        <taxon>Betaproteobacteria</taxon>
        <taxon>Burkholderiales</taxon>
        <taxon>Oxalobacteraceae</taxon>
        <taxon>Telluria group</taxon>
        <taxon>Massilia</taxon>
    </lineage>
</organism>
<dbReference type="SUPFAM" id="SSF46689">
    <property type="entry name" value="Homeodomain-like"/>
    <property type="match status" value="1"/>
</dbReference>
<dbReference type="SUPFAM" id="SSF48498">
    <property type="entry name" value="Tetracyclin repressor-like, C-terminal domain"/>
    <property type="match status" value="1"/>
</dbReference>
<keyword evidence="1 2" id="KW-0238">DNA-binding</keyword>
<feature type="compositionally biased region" description="Polar residues" evidence="3">
    <location>
        <begin position="1"/>
        <end position="11"/>
    </location>
</feature>
<proteinExistence type="predicted"/>
<dbReference type="PANTHER" id="PTHR30055">
    <property type="entry name" value="HTH-TYPE TRANSCRIPTIONAL REGULATOR RUTR"/>
    <property type="match status" value="1"/>
</dbReference>
<dbReference type="Pfam" id="PF00440">
    <property type="entry name" value="TetR_N"/>
    <property type="match status" value="1"/>
</dbReference>
<dbReference type="Gene3D" id="1.10.357.10">
    <property type="entry name" value="Tetracycline Repressor, domain 2"/>
    <property type="match status" value="1"/>
</dbReference>
<name>A0ABT2A1M4_9BURK</name>